<dbReference type="KEGG" id="dpm:FNV33_00120"/>
<dbReference type="RefSeq" id="WP_077863004.1">
    <property type="nucleotide sequence ID" value="NZ_CP040409.1"/>
</dbReference>
<dbReference type="EMBL" id="MUYF01000003">
    <property type="protein sequence ID" value="OOL81570.1"/>
    <property type="molecule type" value="Genomic_DNA"/>
</dbReference>
<protein>
    <submittedName>
        <fullName evidence="3">Uncharacterized protein</fullName>
    </submittedName>
</protein>
<dbReference type="Proteomes" id="UP000315953">
    <property type="component" value="Chromosome"/>
</dbReference>
<keyword evidence="1" id="KW-0175">Coiled coil</keyword>
<evidence type="ECO:0000313" key="5">
    <source>
        <dbReference type="Proteomes" id="UP000190409"/>
    </source>
</evidence>
<dbReference type="Gene3D" id="6.10.250.3150">
    <property type="match status" value="1"/>
</dbReference>
<feature type="coiled-coil region" evidence="1">
    <location>
        <begin position="147"/>
        <end position="209"/>
    </location>
</feature>
<sequence>MKLKHILKTASVLALLTGPSAITTVESVYAEEAQDKVADSETNLEALSQQVRSSVQTIEDLNDELAQLDTTIADVESEIEQAEADISQQEAVIEDYFDQAKSRLQNLQLSNVNENAVLSFLEADSLQDLLARVNAVVQLSQANSDQMQSAQDQKDKFDQLVATLESKQNDLTDKKEAIEEKKQAVNTELIELEALIEENQGAFETLKNEDEIAEVCLRAEELVKEHQDQETANTETPDQATDQSEELDNQPEQSEENTATKEATEQSEPEPEAEQAPQVEETPVQTEQPEQPEQAQPESDVQEPVEAQPESSEESVQPQTAGATVAQYSIDDLEFQGIIHALGKKWTFYSERVLPGGGLNIPGRHTADGFVRDGEGYIVLAASSSVGHGTIVDTPFGSQGKVYDTCASCHADWFDVYTR</sequence>
<evidence type="ECO:0000313" key="3">
    <source>
        <dbReference type="EMBL" id="OOL81570.1"/>
    </source>
</evidence>
<dbReference type="AlphaFoldDB" id="A0A1S8KPE2"/>
<feature type="coiled-coil region" evidence="1">
    <location>
        <begin position="30"/>
        <end position="99"/>
    </location>
</feature>
<name>A0A1S8KPE2_9LACT</name>
<evidence type="ECO:0000313" key="4">
    <source>
        <dbReference type="EMBL" id="QDO90536.1"/>
    </source>
</evidence>
<evidence type="ECO:0000313" key="6">
    <source>
        <dbReference type="Proteomes" id="UP000315953"/>
    </source>
</evidence>
<feature type="compositionally biased region" description="Acidic residues" evidence="2">
    <location>
        <begin position="243"/>
        <end position="255"/>
    </location>
</feature>
<proteinExistence type="predicted"/>
<dbReference type="Proteomes" id="UP000190409">
    <property type="component" value="Unassembled WGS sequence"/>
</dbReference>
<evidence type="ECO:0000256" key="2">
    <source>
        <dbReference type="SAM" id="MobiDB-lite"/>
    </source>
</evidence>
<accession>A0A1S8KPE2</accession>
<dbReference type="EMBL" id="CP041626">
    <property type="protein sequence ID" value="QDO90536.1"/>
    <property type="molecule type" value="Genomic_DNA"/>
</dbReference>
<organism evidence="3 5">
    <name type="scientific">Dolosigranulum pigrum</name>
    <dbReference type="NCBI Taxonomy" id="29394"/>
    <lineage>
        <taxon>Bacteria</taxon>
        <taxon>Bacillati</taxon>
        <taxon>Bacillota</taxon>
        <taxon>Bacilli</taxon>
        <taxon>Lactobacillales</taxon>
        <taxon>Carnobacteriaceae</taxon>
        <taxon>Dolosigranulum</taxon>
    </lineage>
</organism>
<feature type="compositionally biased region" description="Low complexity" evidence="2">
    <location>
        <begin position="274"/>
        <end position="298"/>
    </location>
</feature>
<feature type="region of interest" description="Disordered" evidence="2">
    <location>
        <begin position="224"/>
        <end position="323"/>
    </location>
</feature>
<gene>
    <name evidence="3" type="ORF">BWX42_07590</name>
    <name evidence="4" type="ORF">FNV33_00120</name>
</gene>
<feature type="compositionally biased region" description="Polar residues" evidence="2">
    <location>
        <begin position="230"/>
        <end position="242"/>
    </location>
</feature>
<reference evidence="4 6" key="2">
    <citation type="submission" date="2019-07" db="EMBL/GenBank/DDBJ databases">
        <title>Genome assembly of a nasal isolate of Dolosigranulum pigrum from a chronic sinusitis patient.</title>
        <authorList>
            <person name="Baig S."/>
            <person name="Overballe-Petersen S."/>
            <person name="Kaspar U."/>
            <person name="Rendboe A."/>
            <person name="de Man T."/>
            <person name="Liu C."/>
            <person name="Price L.B."/>
            <person name="Stegger M."/>
            <person name="Becker K."/>
            <person name="Skytt Andersen P."/>
        </authorList>
    </citation>
    <scope>NUCLEOTIDE SEQUENCE [LARGE SCALE GENOMIC DNA]</scope>
    <source>
        <strain evidence="4 6">83VPs-KB5</strain>
    </source>
</reference>
<reference evidence="3 5" key="1">
    <citation type="submission" date="2017-01" db="EMBL/GenBank/DDBJ databases">
        <title>Complete Genome Sequence of Dolosigranulum pigrum isolated from a Patient with interstitial lung disease.</title>
        <authorList>
            <person name="Mukhopadhyay R."/>
            <person name="Joaquin J."/>
            <person name="Hogue R."/>
            <person name="Fitzgerald S."/>
            <person name="Jospin G."/>
            <person name="Eisen J.A."/>
            <person name="Chaturvedi V."/>
        </authorList>
    </citation>
    <scope>NUCLEOTIDE SEQUENCE [LARGE SCALE GENOMIC DNA]</scope>
    <source>
        <strain evidence="3 5">15S00348</strain>
    </source>
</reference>
<evidence type="ECO:0000256" key="1">
    <source>
        <dbReference type="SAM" id="Coils"/>
    </source>
</evidence>